<protein>
    <submittedName>
        <fullName evidence="2">Putative monovalent cation/H+ antiporter subunit B</fullName>
    </submittedName>
</protein>
<dbReference type="Proteomes" id="UP000431269">
    <property type="component" value="Chromosome"/>
</dbReference>
<feature type="transmembrane region" description="Helical" evidence="1">
    <location>
        <begin position="6"/>
        <end position="25"/>
    </location>
</feature>
<evidence type="ECO:0000313" key="2">
    <source>
        <dbReference type="EMBL" id="QGZ95609.1"/>
    </source>
</evidence>
<name>A0A6I6MLQ6_9CAUL</name>
<feature type="transmembrane region" description="Helical" evidence="1">
    <location>
        <begin position="57"/>
        <end position="78"/>
    </location>
</feature>
<feature type="transmembrane region" description="Helical" evidence="1">
    <location>
        <begin position="30"/>
        <end position="51"/>
    </location>
</feature>
<keyword evidence="3" id="KW-1185">Reference proteome</keyword>
<feature type="transmembrane region" description="Helical" evidence="1">
    <location>
        <begin position="90"/>
        <end position="109"/>
    </location>
</feature>
<dbReference type="EMBL" id="CP047045">
    <property type="protein sequence ID" value="QGZ95609.1"/>
    <property type="molecule type" value="Genomic_DNA"/>
</dbReference>
<evidence type="ECO:0000256" key="1">
    <source>
        <dbReference type="SAM" id="Phobius"/>
    </source>
</evidence>
<accession>A0A6I6MLQ6</accession>
<sequence length="160" mass="15704">MIAAAGPWLAAVLVFVAIAAAIAVVNARSLFVMSLSIAATSAVAAATVLALRGGDGALALAAFGVGLAPIILLAGVLLSARVTKAPARGVALLSAIGVAGAVAVVLYIAQDLPNARPQAIESGDAPSLWLGALLFVVAIGCAGLLGYGERGVLDGPRREL</sequence>
<keyword evidence="1" id="KW-0812">Transmembrane</keyword>
<evidence type="ECO:0000313" key="3">
    <source>
        <dbReference type="Proteomes" id="UP000431269"/>
    </source>
</evidence>
<dbReference type="AlphaFoldDB" id="A0A6I6MLQ6"/>
<organism evidence="2 3">
    <name type="scientific">Terricaulis silvestris</name>
    <dbReference type="NCBI Taxonomy" id="2686094"/>
    <lineage>
        <taxon>Bacteria</taxon>
        <taxon>Pseudomonadati</taxon>
        <taxon>Pseudomonadota</taxon>
        <taxon>Alphaproteobacteria</taxon>
        <taxon>Caulobacterales</taxon>
        <taxon>Caulobacteraceae</taxon>
        <taxon>Terricaulis</taxon>
    </lineage>
</organism>
<proteinExistence type="predicted"/>
<keyword evidence="1" id="KW-0472">Membrane</keyword>
<dbReference type="KEGG" id="tsv:DSM104635_02459"/>
<keyword evidence="1" id="KW-1133">Transmembrane helix</keyword>
<dbReference type="RefSeq" id="WP_158766455.1">
    <property type="nucleotide sequence ID" value="NZ_CP047045.1"/>
</dbReference>
<reference evidence="3" key="1">
    <citation type="submission" date="2019-12" db="EMBL/GenBank/DDBJ databases">
        <title>Complete genome of Terracaulis silvestris 0127_4.</title>
        <authorList>
            <person name="Vieira S."/>
            <person name="Riedel T."/>
            <person name="Sproer C."/>
            <person name="Pascual J."/>
            <person name="Boedeker C."/>
            <person name="Overmann J."/>
        </authorList>
    </citation>
    <scope>NUCLEOTIDE SEQUENCE [LARGE SCALE GENOMIC DNA]</scope>
    <source>
        <strain evidence="3">0127_4</strain>
    </source>
</reference>
<gene>
    <name evidence="2" type="ORF">DSM104635_02459</name>
</gene>
<feature type="transmembrane region" description="Helical" evidence="1">
    <location>
        <begin position="129"/>
        <end position="148"/>
    </location>
</feature>